<name>A0AAW1NJ63_POPJA</name>
<feature type="compositionally biased region" description="Basic and acidic residues" evidence="1">
    <location>
        <begin position="1"/>
        <end position="12"/>
    </location>
</feature>
<keyword evidence="3" id="KW-1185">Reference proteome</keyword>
<evidence type="ECO:0000256" key="1">
    <source>
        <dbReference type="SAM" id="MobiDB-lite"/>
    </source>
</evidence>
<feature type="region of interest" description="Disordered" evidence="1">
    <location>
        <begin position="100"/>
        <end position="179"/>
    </location>
</feature>
<evidence type="ECO:0000313" key="3">
    <source>
        <dbReference type="Proteomes" id="UP001458880"/>
    </source>
</evidence>
<sequence>MSVDHEAPEYPEHLNPFRRRRNTLTRSFRGIKNAIVRSFTGKEKEKPVLRPKQGNETATNRAIFSMPPSYNREPEIAFPRSRFSERVNKGDAIRASTIRKKSISEDVGHNPFDEIDENDPSRDNKRDDSTLLIPPKPAIRSKHKRRKKQAPIPPGSVGGSVSGSKWSLASTESDMSSMGCYSETDVDYIDRSVGDTEEILNLTREIVKFAEDTNNNNISNEDVDGAAKLNEEVAVAAEGVTAKEVDSESHQPVSVIVTNENGIDTVIRNDDPPPKIEEDGIPEQREDSALKDVNDNQDVEENVVLRKHASGEINDNSITIIENVVEARVDENTYEMTERRISVKGAIDFFEGASSSPTPKVRKNILTKEVLLGSDDV</sequence>
<feature type="compositionally biased region" description="Basic and acidic residues" evidence="1">
    <location>
        <begin position="119"/>
        <end position="129"/>
    </location>
</feature>
<reference evidence="2 3" key="1">
    <citation type="journal article" date="2024" name="BMC Genomics">
        <title>De novo assembly and annotation of Popillia japonica's genome with initial clues to its potential as an invasive pest.</title>
        <authorList>
            <person name="Cucini C."/>
            <person name="Boschi S."/>
            <person name="Funari R."/>
            <person name="Cardaioli E."/>
            <person name="Iannotti N."/>
            <person name="Marturano G."/>
            <person name="Paoli F."/>
            <person name="Bruttini M."/>
            <person name="Carapelli A."/>
            <person name="Frati F."/>
            <person name="Nardi F."/>
        </authorList>
    </citation>
    <scope>NUCLEOTIDE SEQUENCE [LARGE SCALE GENOMIC DNA]</scope>
    <source>
        <strain evidence="2">DMR45628</strain>
    </source>
</reference>
<dbReference type="AlphaFoldDB" id="A0AAW1NJ63"/>
<protein>
    <submittedName>
        <fullName evidence="2">Uncharacterized protein</fullName>
    </submittedName>
</protein>
<feature type="compositionally biased region" description="Polar residues" evidence="1">
    <location>
        <begin position="165"/>
        <end position="176"/>
    </location>
</feature>
<evidence type="ECO:0000313" key="2">
    <source>
        <dbReference type="EMBL" id="KAK9758754.1"/>
    </source>
</evidence>
<dbReference type="Proteomes" id="UP001458880">
    <property type="component" value="Unassembled WGS sequence"/>
</dbReference>
<feature type="compositionally biased region" description="Basic and acidic residues" evidence="1">
    <location>
        <begin position="102"/>
        <end position="112"/>
    </location>
</feature>
<feature type="region of interest" description="Disordered" evidence="1">
    <location>
        <begin position="1"/>
        <end position="21"/>
    </location>
</feature>
<feature type="compositionally biased region" description="Basic residues" evidence="1">
    <location>
        <begin position="139"/>
        <end position="149"/>
    </location>
</feature>
<proteinExistence type="predicted"/>
<accession>A0AAW1NJ63</accession>
<feature type="region of interest" description="Disordered" evidence="1">
    <location>
        <begin position="42"/>
        <end position="74"/>
    </location>
</feature>
<comment type="caution">
    <text evidence="2">The sequence shown here is derived from an EMBL/GenBank/DDBJ whole genome shotgun (WGS) entry which is preliminary data.</text>
</comment>
<organism evidence="2 3">
    <name type="scientific">Popillia japonica</name>
    <name type="common">Japanese beetle</name>
    <dbReference type="NCBI Taxonomy" id="7064"/>
    <lineage>
        <taxon>Eukaryota</taxon>
        <taxon>Metazoa</taxon>
        <taxon>Ecdysozoa</taxon>
        <taxon>Arthropoda</taxon>
        <taxon>Hexapoda</taxon>
        <taxon>Insecta</taxon>
        <taxon>Pterygota</taxon>
        <taxon>Neoptera</taxon>
        <taxon>Endopterygota</taxon>
        <taxon>Coleoptera</taxon>
        <taxon>Polyphaga</taxon>
        <taxon>Scarabaeiformia</taxon>
        <taxon>Scarabaeidae</taxon>
        <taxon>Rutelinae</taxon>
        <taxon>Popillia</taxon>
    </lineage>
</organism>
<gene>
    <name evidence="2" type="ORF">QE152_g545</name>
</gene>
<dbReference type="EMBL" id="JASPKY010000003">
    <property type="protein sequence ID" value="KAK9758754.1"/>
    <property type="molecule type" value="Genomic_DNA"/>
</dbReference>